<dbReference type="PANTHER" id="PTHR34109:SF1">
    <property type="entry name" value="VOC DOMAIN-CONTAINING PROTEIN"/>
    <property type="match status" value="1"/>
</dbReference>
<dbReference type="InterPro" id="IPR029068">
    <property type="entry name" value="Glyas_Bleomycin-R_OHBP_Dase"/>
</dbReference>
<dbReference type="PANTHER" id="PTHR34109">
    <property type="entry name" value="BNAUNNG04460D PROTEIN-RELATED"/>
    <property type="match status" value="1"/>
</dbReference>
<dbReference type="RefSeq" id="WP_237384349.1">
    <property type="nucleotide sequence ID" value="NZ_CP071793.1"/>
</dbReference>
<gene>
    <name evidence="2" type="ORF">J3U87_17545</name>
</gene>
<dbReference type="Proteomes" id="UP000663929">
    <property type="component" value="Chromosome"/>
</dbReference>
<sequence>MTSTIIPTMRYDDAAKMIQWLCDAFGFERRLVVDDGAGKIAHAQLVLGEAMIMLGSARDDAFGKLQRTPASLGGTTQSPYIIVSKVDSLCETARTAGAEIVMEPEDQDFGGRLFSCRDPEGHLWNFGTYNPWTSQD</sequence>
<dbReference type="EMBL" id="CP071793">
    <property type="protein sequence ID" value="QTD54252.1"/>
    <property type="molecule type" value="Genomic_DNA"/>
</dbReference>
<evidence type="ECO:0000313" key="3">
    <source>
        <dbReference type="Proteomes" id="UP000663929"/>
    </source>
</evidence>
<evidence type="ECO:0000313" key="2">
    <source>
        <dbReference type="EMBL" id="QTD54252.1"/>
    </source>
</evidence>
<dbReference type="Gene3D" id="3.30.720.120">
    <property type="match status" value="1"/>
</dbReference>
<dbReference type="KEGG" id="scor:J3U87_17545"/>
<accession>A0A8A4TZ80</accession>
<dbReference type="CDD" id="cd08355">
    <property type="entry name" value="TioX_like"/>
    <property type="match status" value="1"/>
</dbReference>
<keyword evidence="3" id="KW-1185">Reference proteome</keyword>
<evidence type="ECO:0000259" key="1">
    <source>
        <dbReference type="PROSITE" id="PS51819"/>
    </source>
</evidence>
<dbReference type="Pfam" id="PF00903">
    <property type="entry name" value="Glyoxalase"/>
    <property type="match status" value="1"/>
</dbReference>
<dbReference type="InterPro" id="IPR037523">
    <property type="entry name" value="VOC_core"/>
</dbReference>
<proteinExistence type="predicted"/>
<feature type="domain" description="VOC" evidence="1">
    <location>
        <begin position="3"/>
        <end position="129"/>
    </location>
</feature>
<organism evidence="2 3">
    <name type="scientific">Sulfidibacter corallicola</name>
    <dbReference type="NCBI Taxonomy" id="2818388"/>
    <lineage>
        <taxon>Bacteria</taxon>
        <taxon>Pseudomonadati</taxon>
        <taxon>Acidobacteriota</taxon>
        <taxon>Holophagae</taxon>
        <taxon>Acanthopleuribacterales</taxon>
        <taxon>Acanthopleuribacteraceae</taxon>
        <taxon>Sulfidibacter</taxon>
    </lineage>
</organism>
<name>A0A8A4TZ80_SULCO</name>
<dbReference type="Gene3D" id="3.30.720.110">
    <property type="match status" value="1"/>
</dbReference>
<dbReference type="InterPro" id="IPR004360">
    <property type="entry name" value="Glyas_Fos-R_dOase_dom"/>
</dbReference>
<protein>
    <submittedName>
        <fullName evidence="2">VOC family protein</fullName>
    </submittedName>
</protein>
<dbReference type="SUPFAM" id="SSF54593">
    <property type="entry name" value="Glyoxalase/Bleomycin resistance protein/Dihydroxybiphenyl dioxygenase"/>
    <property type="match status" value="1"/>
</dbReference>
<dbReference type="AlphaFoldDB" id="A0A8A4TZ80"/>
<reference evidence="2" key="1">
    <citation type="submission" date="2021-03" db="EMBL/GenBank/DDBJ databases">
        <title>Acanthopleuribacteraceae sp. M133.</title>
        <authorList>
            <person name="Wang G."/>
        </authorList>
    </citation>
    <scope>NUCLEOTIDE SEQUENCE</scope>
    <source>
        <strain evidence="2">M133</strain>
    </source>
</reference>
<dbReference type="PROSITE" id="PS51819">
    <property type="entry name" value="VOC"/>
    <property type="match status" value="1"/>
</dbReference>